<evidence type="ECO:0000256" key="1">
    <source>
        <dbReference type="SAM" id="Phobius"/>
    </source>
</evidence>
<keyword evidence="1" id="KW-1133">Transmembrane helix</keyword>
<protein>
    <submittedName>
        <fullName evidence="2">Uncharacterized protein</fullName>
    </submittedName>
</protein>
<feature type="transmembrane region" description="Helical" evidence="1">
    <location>
        <begin position="6"/>
        <end position="29"/>
    </location>
</feature>
<keyword evidence="3" id="KW-1185">Reference proteome</keyword>
<proteinExistence type="predicted"/>
<sequence>MDICEIIIKGIVTFCVTAGAAKVGIYFFFKQKEYELVKDRYLNGSIDLLLSELESGLSITSHNFCRALNIIKAYRDQGDNFNLDELNKGFMEIKPPQFHQVANHRLQLLSGSDIFWSTYQLALSYISNANGMLTAEIIDVIRMKETTDRIRLDRDALIEPMFQEARNQHELGFKYSKMIHQFQIIADLLERNEMSFKKIEYFRTKPEVIQVINMLQKDFSDELIDLEKAA</sequence>
<reference evidence="2 3" key="1">
    <citation type="journal article" date="2008" name="Int. J. Syst. Evol. Microbiol.">
        <title>Neptunomonas japonica sp. nov., an Osedax japonicus symbiont-like bacterium isolated from sediment adjacent to sperm whale carcasses off Kagoshima, Japan.</title>
        <authorList>
            <person name="Miyazaki M."/>
            <person name="Nogi Y."/>
            <person name="Fujiwara Y."/>
            <person name="Kawato M."/>
            <person name="Kubokawa K."/>
            <person name="Horikoshi K."/>
        </authorList>
    </citation>
    <scope>NUCLEOTIDE SEQUENCE [LARGE SCALE GENOMIC DNA]</scope>
    <source>
        <strain evidence="2 3">JAMM 1380</strain>
    </source>
</reference>
<evidence type="ECO:0000313" key="2">
    <source>
        <dbReference type="EMBL" id="BBB29507.1"/>
    </source>
</evidence>
<evidence type="ECO:0000313" key="3">
    <source>
        <dbReference type="Proteomes" id="UP000595332"/>
    </source>
</evidence>
<keyword evidence="1" id="KW-0472">Membrane</keyword>
<dbReference type="AlphaFoldDB" id="A0A7R6SWA3"/>
<organism evidence="2 3">
    <name type="scientific">Neptunomonas japonica JAMM 1380</name>
    <dbReference type="NCBI Taxonomy" id="1441457"/>
    <lineage>
        <taxon>Bacteria</taxon>
        <taxon>Pseudomonadati</taxon>
        <taxon>Pseudomonadota</taxon>
        <taxon>Gammaproteobacteria</taxon>
        <taxon>Oceanospirillales</taxon>
        <taxon>Oceanospirillaceae</taxon>
        <taxon>Neptunomonas</taxon>
    </lineage>
</organism>
<gene>
    <name evidence="2" type="ORF">NEJAP_1555</name>
</gene>
<dbReference type="RefSeq" id="WP_201350121.1">
    <property type="nucleotide sequence ID" value="NZ_AP014546.1"/>
</dbReference>
<dbReference type="Proteomes" id="UP000595332">
    <property type="component" value="Chromosome"/>
</dbReference>
<dbReference type="KEGG" id="njp:NEJAP_1555"/>
<dbReference type="EMBL" id="AP014546">
    <property type="protein sequence ID" value="BBB29507.1"/>
    <property type="molecule type" value="Genomic_DNA"/>
</dbReference>
<accession>A0A7R6SWA3</accession>
<name>A0A7R6SWA3_9GAMM</name>
<keyword evidence="1" id="KW-0812">Transmembrane</keyword>